<gene>
    <name evidence="1" type="ORF">T4D_16140</name>
</gene>
<organism evidence="1 2">
    <name type="scientific">Trichinella pseudospiralis</name>
    <name type="common">Parasitic roundworm</name>
    <dbReference type="NCBI Taxonomy" id="6337"/>
    <lineage>
        <taxon>Eukaryota</taxon>
        <taxon>Metazoa</taxon>
        <taxon>Ecdysozoa</taxon>
        <taxon>Nematoda</taxon>
        <taxon>Enoplea</taxon>
        <taxon>Dorylaimia</taxon>
        <taxon>Trichinellida</taxon>
        <taxon>Trichinellidae</taxon>
        <taxon>Trichinella</taxon>
    </lineage>
</organism>
<keyword evidence="1" id="KW-0378">Hydrolase</keyword>
<dbReference type="PROSITE" id="PS51767">
    <property type="entry name" value="PEPTIDASE_A1"/>
    <property type="match status" value="1"/>
</dbReference>
<comment type="caution">
    <text evidence="1">The sequence shown here is derived from an EMBL/GenBank/DDBJ whole genome shotgun (WGS) entry which is preliminary data.</text>
</comment>
<feature type="non-terminal residue" evidence="1">
    <location>
        <position position="1"/>
    </location>
</feature>
<dbReference type="SUPFAM" id="SSF50630">
    <property type="entry name" value="Acid proteases"/>
    <property type="match status" value="1"/>
</dbReference>
<keyword evidence="1" id="KW-0645">Protease</keyword>
<proteinExistence type="predicted"/>
<dbReference type="InterPro" id="IPR001969">
    <property type="entry name" value="Aspartic_peptidase_AS"/>
</dbReference>
<dbReference type="PRINTS" id="PR00792">
    <property type="entry name" value="PEPSIN"/>
</dbReference>
<protein>
    <submittedName>
        <fullName evidence="1">Lysosomal aspartic protease</fullName>
    </submittedName>
</protein>
<dbReference type="GO" id="GO:0004190">
    <property type="term" value="F:aspartic-type endopeptidase activity"/>
    <property type="evidence" value="ECO:0007669"/>
    <property type="project" value="UniProtKB-KW"/>
</dbReference>
<dbReference type="GO" id="GO:0006508">
    <property type="term" value="P:proteolysis"/>
    <property type="evidence" value="ECO:0007669"/>
    <property type="project" value="UniProtKB-KW"/>
</dbReference>
<dbReference type="PANTHER" id="PTHR47966:SF51">
    <property type="entry name" value="BETA-SITE APP-CLEAVING ENZYME, ISOFORM A-RELATED"/>
    <property type="match status" value="1"/>
</dbReference>
<evidence type="ECO:0000313" key="1">
    <source>
        <dbReference type="EMBL" id="KRY89254.1"/>
    </source>
</evidence>
<evidence type="ECO:0000313" key="2">
    <source>
        <dbReference type="Proteomes" id="UP000054995"/>
    </source>
</evidence>
<dbReference type="Gene3D" id="2.40.70.10">
    <property type="entry name" value="Acid Proteases"/>
    <property type="match status" value="2"/>
</dbReference>
<dbReference type="InterPro" id="IPR033121">
    <property type="entry name" value="PEPTIDASE_A1"/>
</dbReference>
<keyword evidence="2" id="KW-1185">Reference proteome</keyword>
<sequence length="421" mass="46959">LSSFTFVEEKMLRIVCILAALFVVSCGQFQPIRLHRSQSVLKQLLKKGSYVDYGRKLEQYIHFLRKKYENPLHKTPGGIDEILHNYMDAQYYGEITIGTPPQKFTVIFDTGSSNLWVPSSKCSFFDVACWLHNRYNSKQSSTYEANGETIEIRYGSGSMKGFLSKDTVCMADLCVKGQGFAEATSQPGLTFIFAHFDGILGMAFPSISVGGIQPVFQSMIEQNLLPQSVFAFWLNRQAIKKKNPEDELGGLITFGGVDEKYYIGNITWVPLTKERYWEFEMKAITVGNEQVGCMDGCTAIADTGTSLIAGPKDEVQRLQEAIGAKPLIMGQYYVNCDQVDSLPNVQLSIGGRVFDLKPEDYVLRVQQMGKSICLSGFMGLDLPPQVGKLWILGDIFIGLYYTVFDVGNGRLGFANATKLHS</sequence>
<dbReference type="GO" id="GO:0005764">
    <property type="term" value="C:lysosome"/>
    <property type="evidence" value="ECO:0007669"/>
    <property type="project" value="TreeGrafter"/>
</dbReference>
<dbReference type="InterPro" id="IPR021109">
    <property type="entry name" value="Peptidase_aspartic_dom_sf"/>
</dbReference>
<dbReference type="EMBL" id="JYDT01000033">
    <property type="protein sequence ID" value="KRY89254.1"/>
    <property type="molecule type" value="Genomic_DNA"/>
</dbReference>
<name>A0A0V1FT78_TRIPS</name>
<accession>A0A0V1FT78</accession>
<dbReference type="Pfam" id="PF00026">
    <property type="entry name" value="Asp"/>
    <property type="match status" value="1"/>
</dbReference>
<reference evidence="1 2" key="1">
    <citation type="submission" date="2015-01" db="EMBL/GenBank/DDBJ databases">
        <title>Evolution of Trichinella species and genotypes.</title>
        <authorList>
            <person name="Korhonen P.K."/>
            <person name="Edoardo P."/>
            <person name="Giuseppe L.R."/>
            <person name="Gasser R.B."/>
        </authorList>
    </citation>
    <scope>NUCLEOTIDE SEQUENCE [LARGE SCALE GENOMIC DNA]</scope>
    <source>
        <strain evidence="1">ISS470</strain>
    </source>
</reference>
<dbReference type="OrthoDB" id="771136at2759"/>
<dbReference type="PANTHER" id="PTHR47966">
    <property type="entry name" value="BETA-SITE APP-CLEAVING ENZYME, ISOFORM A-RELATED"/>
    <property type="match status" value="1"/>
</dbReference>
<dbReference type="PROSITE" id="PS00141">
    <property type="entry name" value="ASP_PROTEASE"/>
    <property type="match status" value="2"/>
</dbReference>
<dbReference type="Proteomes" id="UP000054995">
    <property type="component" value="Unassembled WGS sequence"/>
</dbReference>
<dbReference type="InterPro" id="IPR001461">
    <property type="entry name" value="Aspartic_peptidase_A1"/>
</dbReference>